<dbReference type="Proteomes" id="UP000193778">
    <property type="component" value="Unassembled WGS sequence"/>
</dbReference>
<reference evidence="2" key="1">
    <citation type="submission" date="2017-03" db="EMBL/GenBank/DDBJ databases">
        <authorList>
            <person name="Rodrigo-Torres L."/>
            <person name="Arahal R.D."/>
            <person name="Lucena T."/>
        </authorList>
    </citation>
    <scope>NUCLEOTIDE SEQUENCE [LARGE SCALE GENOMIC DNA]</scope>
    <source>
        <strain evidence="2">CECT 8411</strain>
    </source>
</reference>
<name>A0A1X6ZYJ8_9RHOB</name>
<dbReference type="AlphaFoldDB" id="A0A1X6ZYJ8"/>
<sequence length="126" mass="14516">MDDVDILEFYGGVRWQDLTDQIIESGYAAPNAFSAKAFQYYLPAYLIWTLRNPDSPLYVGESVLLALNPGTSKEMLRHFRKSKFSLLTFGQQETVQKFLYHLADNPNHSELAEAALLTYWMDFPQD</sequence>
<dbReference type="Pfam" id="PF20461">
    <property type="entry name" value="DUF6714"/>
    <property type="match status" value="1"/>
</dbReference>
<accession>A0A1X6ZYJ8</accession>
<proteinExistence type="predicted"/>
<keyword evidence="2" id="KW-1185">Reference proteome</keyword>
<protein>
    <submittedName>
        <fullName evidence="1">Uncharacterized protein</fullName>
    </submittedName>
</protein>
<gene>
    <name evidence="1" type="ORF">RUM8411_03234</name>
</gene>
<organism evidence="1 2">
    <name type="scientific">Ruegeria meonggei</name>
    <dbReference type="NCBI Taxonomy" id="1446476"/>
    <lineage>
        <taxon>Bacteria</taxon>
        <taxon>Pseudomonadati</taxon>
        <taxon>Pseudomonadota</taxon>
        <taxon>Alphaproteobacteria</taxon>
        <taxon>Rhodobacterales</taxon>
        <taxon>Roseobacteraceae</taxon>
        <taxon>Ruegeria</taxon>
    </lineage>
</organism>
<dbReference type="InterPro" id="IPR046560">
    <property type="entry name" value="DUF6714"/>
</dbReference>
<dbReference type="EMBL" id="FWFP01000010">
    <property type="protein sequence ID" value="SLN65124.1"/>
    <property type="molecule type" value="Genomic_DNA"/>
</dbReference>
<evidence type="ECO:0000313" key="2">
    <source>
        <dbReference type="Proteomes" id="UP000193778"/>
    </source>
</evidence>
<evidence type="ECO:0000313" key="1">
    <source>
        <dbReference type="EMBL" id="SLN65124.1"/>
    </source>
</evidence>